<dbReference type="GO" id="GO:0006261">
    <property type="term" value="P:DNA-templated DNA replication"/>
    <property type="evidence" value="ECO:0007669"/>
    <property type="project" value="InterPro"/>
</dbReference>
<dbReference type="GO" id="GO:0006302">
    <property type="term" value="P:double-strand break repair"/>
    <property type="evidence" value="ECO:0007669"/>
    <property type="project" value="TreeGrafter"/>
</dbReference>
<dbReference type="SUPFAM" id="SSF56672">
    <property type="entry name" value="DNA/RNA polymerases"/>
    <property type="match status" value="1"/>
</dbReference>
<evidence type="ECO:0000259" key="1">
    <source>
        <dbReference type="Pfam" id="PF00476"/>
    </source>
</evidence>
<reference evidence="2" key="1">
    <citation type="submission" date="2020-04" db="EMBL/GenBank/DDBJ databases">
        <authorList>
            <person name="Zhang T."/>
        </authorList>
    </citation>
    <scope>NUCLEOTIDE SEQUENCE</scope>
    <source>
        <strain evidence="2">HKST-UBA10</strain>
    </source>
</reference>
<dbReference type="InterPro" id="IPR001098">
    <property type="entry name" value="DNA-dir_DNA_pol_A_palm_dom"/>
</dbReference>
<dbReference type="AlphaFoldDB" id="A0A955RHP2"/>
<gene>
    <name evidence="2" type="ORF">KC660_01260</name>
</gene>
<dbReference type="GO" id="GO:0003887">
    <property type="term" value="F:DNA-directed DNA polymerase activity"/>
    <property type="evidence" value="ECO:0007669"/>
    <property type="project" value="InterPro"/>
</dbReference>
<dbReference type="EMBL" id="JAGQLG010000043">
    <property type="protein sequence ID" value="MCA9382017.1"/>
    <property type="molecule type" value="Genomic_DNA"/>
</dbReference>
<dbReference type="PANTHER" id="PTHR10133">
    <property type="entry name" value="DNA POLYMERASE I"/>
    <property type="match status" value="1"/>
</dbReference>
<dbReference type="Pfam" id="PF00476">
    <property type="entry name" value="DNA_pol_A"/>
    <property type="match status" value="1"/>
</dbReference>
<dbReference type="GO" id="GO:0003677">
    <property type="term" value="F:DNA binding"/>
    <property type="evidence" value="ECO:0007669"/>
    <property type="project" value="InterPro"/>
</dbReference>
<dbReference type="InterPro" id="IPR002298">
    <property type="entry name" value="DNA_polymerase_A"/>
</dbReference>
<name>A0A955RHP2_9BACT</name>
<comment type="caution">
    <text evidence="2">The sequence shown here is derived from an EMBL/GenBank/DDBJ whole genome shotgun (WGS) entry which is preliminary data.</text>
</comment>
<feature type="domain" description="DNA-directed DNA polymerase family A palm" evidence="1">
    <location>
        <begin position="1"/>
        <end position="83"/>
    </location>
</feature>
<accession>A0A955RHP2</accession>
<proteinExistence type="predicted"/>
<evidence type="ECO:0000313" key="2">
    <source>
        <dbReference type="EMBL" id="MCA9382017.1"/>
    </source>
</evidence>
<feature type="non-terminal residue" evidence="2">
    <location>
        <position position="1"/>
    </location>
</feature>
<reference evidence="2" key="2">
    <citation type="journal article" date="2021" name="Microbiome">
        <title>Successional dynamics and alternative stable states in a saline activated sludge microbial community over 9 years.</title>
        <authorList>
            <person name="Wang Y."/>
            <person name="Ye J."/>
            <person name="Ju F."/>
            <person name="Liu L."/>
            <person name="Boyd J.A."/>
            <person name="Deng Y."/>
            <person name="Parks D.H."/>
            <person name="Jiang X."/>
            <person name="Yin X."/>
            <person name="Woodcroft B.J."/>
            <person name="Tyson G.W."/>
            <person name="Hugenholtz P."/>
            <person name="Polz M.F."/>
            <person name="Zhang T."/>
        </authorList>
    </citation>
    <scope>NUCLEOTIDE SEQUENCE</scope>
    <source>
        <strain evidence="2">HKST-UBA10</strain>
    </source>
</reference>
<dbReference type="Proteomes" id="UP000782843">
    <property type="component" value="Unassembled WGS sequence"/>
</dbReference>
<dbReference type="Gene3D" id="3.30.70.370">
    <property type="match status" value="1"/>
</dbReference>
<sequence>NFPVQGSAADIVKMCMIEANKLINSKFEEADMVLQIHDELVFQVPEDKSYINKFSKEIKQVMENVYKLKVENKVDAKIGKRWGSMEKFEA</sequence>
<organism evidence="2 3">
    <name type="scientific">Candidatus Dojkabacteria bacterium</name>
    <dbReference type="NCBI Taxonomy" id="2099670"/>
    <lineage>
        <taxon>Bacteria</taxon>
        <taxon>Candidatus Dojkabacteria</taxon>
    </lineage>
</organism>
<dbReference type="InterPro" id="IPR043502">
    <property type="entry name" value="DNA/RNA_pol_sf"/>
</dbReference>
<protein>
    <submittedName>
        <fullName evidence="2">DNA polymerase I</fullName>
    </submittedName>
</protein>
<evidence type="ECO:0000313" key="3">
    <source>
        <dbReference type="Proteomes" id="UP000782843"/>
    </source>
</evidence>
<dbReference type="PANTHER" id="PTHR10133:SF62">
    <property type="entry name" value="DNA POLYMERASE THETA"/>
    <property type="match status" value="1"/>
</dbReference>
<dbReference type="PRINTS" id="PR00868">
    <property type="entry name" value="DNAPOLI"/>
</dbReference>